<evidence type="ECO:0000313" key="10">
    <source>
        <dbReference type="Proteomes" id="UP001412067"/>
    </source>
</evidence>
<keyword evidence="4" id="KW-0611">Plant defense</keyword>
<feature type="transmembrane region" description="Helical" evidence="8">
    <location>
        <begin position="19"/>
        <end position="39"/>
    </location>
</feature>
<evidence type="ECO:0000256" key="8">
    <source>
        <dbReference type="SAM" id="Phobius"/>
    </source>
</evidence>
<name>A0ABR2M2S8_9ASPA</name>
<accession>A0ABR2M2S8</accession>
<dbReference type="EMBL" id="JBBWWR010000012">
    <property type="protein sequence ID" value="KAK8958353.1"/>
    <property type="molecule type" value="Genomic_DNA"/>
</dbReference>
<evidence type="ECO:0000256" key="4">
    <source>
        <dbReference type="ARBA" id="ARBA00022821"/>
    </source>
</evidence>
<evidence type="ECO:0000256" key="5">
    <source>
        <dbReference type="ARBA" id="ARBA00022989"/>
    </source>
</evidence>
<proteinExistence type="inferred from homology"/>
<comment type="similarity">
    <text evidence="2">Belongs to the MLO family.</text>
</comment>
<keyword evidence="3 8" id="KW-0812">Transmembrane</keyword>
<dbReference type="PANTHER" id="PTHR31942">
    <property type="entry name" value="MLO-LIKE PROTEIN 1"/>
    <property type="match status" value="1"/>
</dbReference>
<evidence type="ECO:0000313" key="9">
    <source>
        <dbReference type="EMBL" id="KAK8958353.1"/>
    </source>
</evidence>
<evidence type="ECO:0000256" key="6">
    <source>
        <dbReference type="ARBA" id="ARBA00023136"/>
    </source>
</evidence>
<dbReference type="InterPro" id="IPR004326">
    <property type="entry name" value="Mlo"/>
</dbReference>
<keyword evidence="7" id="KW-0568">Pathogenesis-related protein</keyword>
<keyword evidence="5 8" id="KW-1133">Transmembrane helix</keyword>
<evidence type="ECO:0000256" key="3">
    <source>
        <dbReference type="ARBA" id="ARBA00022692"/>
    </source>
</evidence>
<reference evidence="9 10" key="1">
    <citation type="journal article" date="2022" name="Nat. Plants">
        <title>Genomes of leafy and leafless Platanthera orchids illuminate the evolution of mycoheterotrophy.</title>
        <authorList>
            <person name="Li M.H."/>
            <person name="Liu K.W."/>
            <person name="Li Z."/>
            <person name="Lu H.C."/>
            <person name="Ye Q.L."/>
            <person name="Zhang D."/>
            <person name="Wang J.Y."/>
            <person name="Li Y.F."/>
            <person name="Zhong Z.M."/>
            <person name="Liu X."/>
            <person name="Yu X."/>
            <person name="Liu D.K."/>
            <person name="Tu X.D."/>
            <person name="Liu B."/>
            <person name="Hao Y."/>
            <person name="Liao X.Y."/>
            <person name="Jiang Y.T."/>
            <person name="Sun W.H."/>
            <person name="Chen J."/>
            <person name="Chen Y.Q."/>
            <person name="Ai Y."/>
            <person name="Zhai J.W."/>
            <person name="Wu S.S."/>
            <person name="Zhou Z."/>
            <person name="Hsiao Y.Y."/>
            <person name="Wu W.L."/>
            <person name="Chen Y.Y."/>
            <person name="Lin Y.F."/>
            <person name="Hsu J.L."/>
            <person name="Li C.Y."/>
            <person name="Wang Z.W."/>
            <person name="Zhao X."/>
            <person name="Zhong W.Y."/>
            <person name="Ma X.K."/>
            <person name="Ma L."/>
            <person name="Huang J."/>
            <person name="Chen G.Z."/>
            <person name="Huang M.Z."/>
            <person name="Huang L."/>
            <person name="Peng D.H."/>
            <person name="Luo Y.B."/>
            <person name="Zou S.Q."/>
            <person name="Chen S.P."/>
            <person name="Lan S."/>
            <person name="Tsai W.C."/>
            <person name="Van de Peer Y."/>
            <person name="Liu Z.J."/>
        </authorList>
    </citation>
    <scope>NUCLEOTIDE SEQUENCE [LARGE SCALE GENOMIC DNA]</scope>
    <source>
        <strain evidence="9">Lor288</strain>
    </source>
</reference>
<evidence type="ECO:0000256" key="1">
    <source>
        <dbReference type="ARBA" id="ARBA00004141"/>
    </source>
</evidence>
<sequence>MAGEGGDGEALKLDGTPTWIVAAVCSVIVCISLFFERFLHRLGKGTIQRICIPESYTRHLRPCKSEDLDGDKVTAHYRSDFIAGVFGSGRRLFAEGGADGQHCARQASLLLFPHFFCEVQIDSNGRTWLSGEVVVLQCGYRRGCGLKTACGLGGNGSYRCLECWVVRALLGSLWRAAGGGRLLETGAWKIVLCGEVLCDSVGKERMLEGRCRLRGNWTWWL</sequence>
<keyword evidence="10" id="KW-1185">Reference proteome</keyword>
<evidence type="ECO:0000256" key="7">
    <source>
        <dbReference type="ARBA" id="ARBA00023265"/>
    </source>
</evidence>
<comment type="caution">
    <text evidence="9">The sequence shown here is derived from an EMBL/GenBank/DDBJ whole genome shotgun (WGS) entry which is preliminary data.</text>
</comment>
<organism evidence="9 10">
    <name type="scientific">Platanthera guangdongensis</name>
    <dbReference type="NCBI Taxonomy" id="2320717"/>
    <lineage>
        <taxon>Eukaryota</taxon>
        <taxon>Viridiplantae</taxon>
        <taxon>Streptophyta</taxon>
        <taxon>Embryophyta</taxon>
        <taxon>Tracheophyta</taxon>
        <taxon>Spermatophyta</taxon>
        <taxon>Magnoliopsida</taxon>
        <taxon>Liliopsida</taxon>
        <taxon>Asparagales</taxon>
        <taxon>Orchidaceae</taxon>
        <taxon>Orchidoideae</taxon>
        <taxon>Orchideae</taxon>
        <taxon>Orchidinae</taxon>
        <taxon>Platanthera</taxon>
    </lineage>
</organism>
<evidence type="ECO:0000256" key="2">
    <source>
        <dbReference type="ARBA" id="ARBA00006574"/>
    </source>
</evidence>
<dbReference type="Proteomes" id="UP001412067">
    <property type="component" value="Unassembled WGS sequence"/>
</dbReference>
<gene>
    <name evidence="9" type="ORF">KSP40_PGU001506</name>
</gene>
<comment type="subcellular location">
    <subcellularLocation>
        <location evidence="1">Membrane</location>
        <topology evidence="1">Multi-pass membrane protein</topology>
    </subcellularLocation>
</comment>
<dbReference type="Pfam" id="PF03094">
    <property type="entry name" value="Mlo"/>
    <property type="match status" value="1"/>
</dbReference>
<protein>
    <submittedName>
        <fullName evidence="9">Uncharacterized protein</fullName>
    </submittedName>
</protein>
<keyword evidence="6 8" id="KW-0472">Membrane</keyword>
<dbReference type="PANTHER" id="PTHR31942:SF122">
    <property type="entry name" value="MLO-LIKE PROTEIN"/>
    <property type="match status" value="1"/>
</dbReference>